<dbReference type="SUPFAM" id="SSF49785">
    <property type="entry name" value="Galactose-binding domain-like"/>
    <property type="match status" value="1"/>
</dbReference>
<sequence length="648" mass="67913">MQLLNNRTAVPSARPSNASSRRSAVTRPIVKVQAIDEAANAIINNAEGIVTRIASAAPAAASCVGNCLVISGMKIDTTIALGGAVAAAALVAGLAWAAENNKPQAAAEDAPRPARAGTPKPAPLKRENAVLVLGASGRVGRRVVERLIKMGRTVVAATRSTDTAKAALGEAGLVEGAQPGGKGILFYEAADVTSVDSLKRAGLWKGVTQVVLCVGGKAGPLPGGGFGYIDGLTPEVVEAGGIANLVSVLPEVLPKQASLQYTTLVPMGTTDEVAVWERMDDVIMGGNSSSVIELAPELGAGITRWRGELIVEGGGFCGARTKAMADGADLSGYDGVALRVKGDGQIFKINIKTTDQLDSPESVYQATFDTVPGQWTDVTIPWHNFVPVKRAQSDPAGAPLDPSKKAKFGLVLSRFEFNKMPNPAYKPGPFELLIDGGIRAYKAPRAQLVQVSSAGVERNAIIGDDVERRKADIPIVQLNPGATLNHKYAAELAVRASGYPYTVVRSTGMIDSNEGGPFLLEADQGDIISGSISRDEAADVLVAALTSPEAVGKTFEVRRGEALDARGKSMNPAAYTRMFLRLALDRNRWRVGLPPFPKYAPPPAPVTEERTQEILNEVTRVREVQKAAMDAKAGPADVKKEVAAAGKA</sequence>
<dbReference type="InterPro" id="IPR036291">
    <property type="entry name" value="NAD(P)-bd_dom_sf"/>
</dbReference>
<dbReference type="PANTHER" id="PTHR15020">
    <property type="entry name" value="FLAVIN REDUCTASE-RELATED"/>
    <property type="match status" value="1"/>
</dbReference>
<feature type="compositionally biased region" description="Low complexity" evidence="1">
    <location>
        <begin position="105"/>
        <end position="116"/>
    </location>
</feature>
<dbReference type="InterPro" id="IPR016040">
    <property type="entry name" value="NAD(P)-bd_dom"/>
</dbReference>
<feature type="domain" description="NAD(P)-binding" evidence="4">
    <location>
        <begin position="447"/>
        <end position="548"/>
    </location>
</feature>
<protein>
    <recommendedName>
        <fullName evidence="6">NAD(P)-binding domain-containing protein</fullName>
    </recommendedName>
</protein>
<reference evidence="5" key="1">
    <citation type="submission" date="2021-01" db="EMBL/GenBank/DDBJ databases">
        <authorList>
            <person name="Corre E."/>
            <person name="Pelletier E."/>
            <person name="Niang G."/>
            <person name="Scheremetjew M."/>
            <person name="Finn R."/>
            <person name="Kale V."/>
            <person name="Holt S."/>
            <person name="Cochrane G."/>
            <person name="Meng A."/>
            <person name="Brown T."/>
            <person name="Cohen L."/>
        </authorList>
    </citation>
    <scope>NUCLEOTIDE SEQUENCE</scope>
    <source>
        <strain evidence="5">SAG 11-49</strain>
    </source>
</reference>
<evidence type="ECO:0000259" key="4">
    <source>
        <dbReference type="Pfam" id="PF13460"/>
    </source>
</evidence>
<evidence type="ECO:0008006" key="6">
    <source>
        <dbReference type="Google" id="ProtNLM"/>
    </source>
</evidence>
<dbReference type="AlphaFoldDB" id="A0A7S0RVS8"/>
<dbReference type="Gene3D" id="2.60.120.430">
    <property type="entry name" value="Galactose-binding lectin"/>
    <property type="match status" value="1"/>
</dbReference>
<dbReference type="Pfam" id="PF08547">
    <property type="entry name" value="CIA30"/>
    <property type="match status" value="1"/>
</dbReference>
<dbReference type="InterPro" id="IPR001509">
    <property type="entry name" value="Epimerase_deHydtase"/>
</dbReference>
<evidence type="ECO:0000259" key="2">
    <source>
        <dbReference type="Pfam" id="PF01370"/>
    </source>
</evidence>
<dbReference type="InterPro" id="IPR008979">
    <property type="entry name" value="Galactose-bd-like_sf"/>
</dbReference>
<dbReference type="Pfam" id="PF13460">
    <property type="entry name" value="NAD_binding_10"/>
    <property type="match status" value="1"/>
</dbReference>
<dbReference type="Gene3D" id="3.40.50.720">
    <property type="entry name" value="NAD(P)-binding Rossmann-like Domain"/>
    <property type="match status" value="2"/>
</dbReference>
<evidence type="ECO:0000259" key="3">
    <source>
        <dbReference type="Pfam" id="PF08547"/>
    </source>
</evidence>
<feature type="region of interest" description="Disordered" evidence="1">
    <location>
        <begin position="103"/>
        <end position="122"/>
    </location>
</feature>
<evidence type="ECO:0000313" key="5">
    <source>
        <dbReference type="EMBL" id="CAD8688722.1"/>
    </source>
</evidence>
<feature type="domain" description="NADH:ubiquinone oxidoreductase intermediate-associated protein 30" evidence="3">
    <location>
        <begin position="270"/>
        <end position="434"/>
    </location>
</feature>
<dbReference type="PANTHER" id="PTHR15020:SF11">
    <property type="entry name" value="OS06G0360300 PROTEIN"/>
    <property type="match status" value="1"/>
</dbReference>
<dbReference type="InterPro" id="IPR013857">
    <property type="entry name" value="NADH-UbQ_OxRdtase-assoc_prot30"/>
</dbReference>
<gene>
    <name evidence="5" type="ORF">CLEI1391_LOCUS14124</name>
</gene>
<evidence type="ECO:0000256" key="1">
    <source>
        <dbReference type="SAM" id="MobiDB-lite"/>
    </source>
</evidence>
<dbReference type="EMBL" id="HBFB01025185">
    <property type="protein sequence ID" value="CAD8688722.1"/>
    <property type="molecule type" value="Transcribed_RNA"/>
</dbReference>
<feature type="domain" description="NAD-dependent epimerase/dehydratase" evidence="2">
    <location>
        <begin position="130"/>
        <end position="215"/>
    </location>
</feature>
<name>A0A7S0RVS8_9CHLO</name>
<feature type="compositionally biased region" description="Low complexity" evidence="1">
    <location>
        <begin position="9"/>
        <end position="24"/>
    </location>
</feature>
<proteinExistence type="predicted"/>
<dbReference type="Pfam" id="PF01370">
    <property type="entry name" value="Epimerase"/>
    <property type="match status" value="1"/>
</dbReference>
<dbReference type="SUPFAM" id="SSF51735">
    <property type="entry name" value="NAD(P)-binding Rossmann-fold domains"/>
    <property type="match status" value="1"/>
</dbReference>
<accession>A0A7S0RVS8</accession>
<organism evidence="5">
    <name type="scientific">Chlamydomonas leiostraca</name>
    <dbReference type="NCBI Taxonomy" id="1034604"/>
    <lineage>
        <taxon>Eukaryota</taxon>
        <taxon>Viridiplantae</taxon>
        <taxon>Chlorophyta</taxon>
        <taxon>core chlorophytes</taxon>
        <taxon>Chlorophyceae</taxon>
        <taxon>CS clade</taxon>
        <taxon>Chlamydomonadales</taxon>
        <taxon>Chlamydomonadaceae</taxon>
        <taxon>Chlamydomonas</taxon>
    </lineage>
</organism>
<feature type="region of interest" description="Disordered" evidence="1">
    <location>
        <begin position="1"/>
        <end position="24"/>
    </location>
</feature>